<evidence type="ECO:0000313" key="2">
    <source>
        <dbReference type="EMBL" id="KAF7377909.1"/>
    </source>
</evidence>
<dbReference type="Gene3D" id="1.20.1280.50">
    <property type="match status" value="1"/>
</dbReference>
<comment type="caution">
    <text evidence="2">The sequence shown here is derived from an EMBL/GenBank/DDBJ whole genome shotgun (WGS) entry which is preliminary data.</text>
</comment>
<feature type="domain" description="F-box" evidence="1">
    <location>
        <begin position="2"/>
        <end position="53"/>
    </location>
</feature>
<sequence>MPSPFDDFPTELVVKILSNLPYRSLLVVLSVSKRFSAIVTEDPELSVQLFKKLSKVYVESVDDERIRGGIHSVTQKSEPVRLHPAVPLVSYILGNKVERASFWIRNKDYRPHLVDLAIANDFVSIPVVTMMKIKVPDRSYIPVERQNSFNVVVKNPRGVRLIDFFRALAKESSVLLQGYTVRDFFGQKTTRATLLGDHIYYEGIDEVTKEGLLLTGTIWLGS</sequence>
<accession>A0A8H6ZI04</accession>
<proteinExistence type="predicted"/>
<reference evidence="2" key="1">
    <citation type="submission" date="2020-05" db="EMBL/GenBank/DDBJ databases">
        <title>Mycena genomes resolve the evolution of fungal bioluminescence.</title>
        <authorList>
            <person name="Tsai I.J."/>
        </authorList>
    </citation>
    <scope>NUCLEOTIDE SEQUENCE</scope>
    <source>
        <strain evidence="2">160909Yilan</strain>
    </source>
</reference>
<dbReference type="Proteomes" id="UP000623467">
    <property type="component" value="Unassembled WGS sequence"/>
</dbReference>
<gene>
    <name evidence="2" type="ORF">MSAN_00214600</name>
</gene>
<dbReference type="AlphaFoldDB" id="A0A8H6ZI04"/>
<dbReference type="Pfam" id="PF00646">
    <property type="entry name" value="F-box"/>
    <property type="match status" value="1"/>
</dbReference>
<dbReference type="SUPFAM" id="SSF81383">
    <property type="entry name" value="F-box domain"/>
    <property type="match status" value="1"/>
</dbReference>
<protein>
    <submittedName>
        <fullName evidence="2">F-box domain-containing protein</fullName>
    </submittedName>
</protein>
<dbReference type="OrthoDB" id="3022179at2759"/>
<dbReference type="CDD" id="cd09917">
    <property type="entry name" value="F-box_SF"/>
    <property type="match status" value="1"/>
</dbReference>
<name>A0A8H6ZI04_9AGAR</name>
<dbReference type="InterPro" id="IPR001810">
    <property type="entry name" value="F-box_dom"/>
</dbReference>
<evidence type="ECO:0000259" key="1">
    <source>
        <dbReference type="PROSITE" id="PS50181"/>
    </source>
</evidence>
<dbReference type="EMBL" id="JACAZH010000001">
    <property type="protein sequence ID" value="KAF7377909.1"/>
    <property type="molecule type" value="Genomic_DNA"/>
</dbReference>
<dbReference type="PROSITE" id="PS50181">
    <property type="entry name" value="FBOX"/>
    <property type="match status" value="1"/>
</dbReference>
<keyword evidence="3" id="KW-1185">Reference proteome</keyword>
<dbReference type="SMART" id="SM00256">
    <property type="entry name" value="FBOX"/>
    <property type="match status" value="1"/>
</dbReference>
<dbReference type="InterPro" id="IPR036047">
    <property type="entry name" value="F-box-like_dom_sf"/>
</dbReference>
<organism evidence="2 3">
    <name type="scientific">Mycena sanguinolenta</name>
    <dbReference type="NCBI Taxonomy" id="230812"/>
    <lineage>
        <taxon>Eukaryota</taxon>
        <taxon>Fungi</taxon>
        <taxon>Dikarya</taxon>
        <taxon>Basidiomycota</taxon>
        <taxon>Agaricomycotina</taxon>
        <taxon>Agaricomycetes</taxon>
        <taxon>Agaricomycetidae</taxon>
        <taxon>Agaricales</taxon>
        <taxon>Marasmiineae</taxon>
        <taxon>Mycenaceae</taxon>
        <taxon>Mycena</taxon>
    </lineage>
</organism>
<evidence type="ECO:0000313" key="3">
    <source>
        <dbReference type="Proteomes" id="UP000623467"/>
    </source>
</evidence>